<evidence type="ECO:0000313" key="3">
    <source>
        <dbReference type="Proteomes" id="UP000614460"/>
    </source>
</evidence>
<dbReference type="InterPro" id="IPR032710">
    <property type="entry name" value="NTF2-like_dom_sf"/>
</dbReference>
<dbReference type="InterPro" id="IPR037401">
    <property type="entry name" value="SnoaL-like"/>
</dbReference>
<organism evidence="2 3">
    <name type="scientific">Sphingobacterium cellulitidis</name>
    <dbReference type="NCBI Taxonomy" id="1768011"/>
    <lineage>
        <taxon>Bacteria</taxon>
        <taxon>Pseudomonadati</taxon>
        <taxon>Bacteroidota</taxon>
        <taxon>Sphingobacteriia</taxon>
        <taxon>Sphingobacteriales</taxon>
        <taxon>Sphingobacteriaceae</taxon>
        <taxon>Sphingobacterium</taxon>
    </lineage>
</organism>
<feature type="domain" description="SnoaL-like" evidence="1">
    <location>
        <begin position="9"/>
        <end position="120"/>
    </location>
</feature>
<dbReference type="EMBL" id="BMKM01000005">
    <property type="protein sequence ID" value="GGE24886.1"/>
    <property type="molecule type" value="Genomic_DNA"/>
</dbReference>
<dbReference type="Gene3D" id="3.10.450.50">
    <property type="match status" value="1"/>
</dbReference>
<comment type="caution">
    <text evidence="2">The sequence shown here is derived from an EMBL/GenBank/DDBJ whole genome shotgun (WGS) entry which is preliminary data.</text>
</comment>
<dbReference type="RefSeq" id="WP_094280672.1">
    <property type="nucleotide sequence ID" value="NZ_BMKM01000005.1"/>
</dbReference>
<evidence type="ECO:0000313" key="2">
    <source>
        <dbReference type="EMBL" id="GGE24886.1"/>
    </source>
</evidence>
<gene>
    <name evidence="2" type="ORF">GCM10011516_23180</name>
</gene>
<reference evidence="2" key="2">
    <citation type="submission" date="2020-09" db="EMBL/GenBank/DDBJ databases">
        <authorList>
            <person name="Sun Q."/>
            <person name="Zhou Y."/>
        </authorList>
    </citation>
    <scope>NUCLEOTIDE SEQUENCE</scope>
    <source>
        <strain evidence="2">CGMCC 1.15966</strain>
    </source>
</reference>
<protein>
    <recommendedName>
        <fullName evidence="1">SnoaL-like domain-containing protein</fullName>
    </recommendedName>
</protein>
<accession>A0A8H9G2G7</accession>
<proteinExistence type="predicted"/>
<dbReference type="SUPFAM" id="SSF54427">
    <property type="entry name" value="NTF2-like"/>
    <property type="match status" value="1"/>
</dbReference>
<dbReference type="AlphaFoldDB" id="A0A8H9G2G7"/>
<dbReference type="Pfam" id="PF12680">
    <property type="entry name" value="SnoaL_2"/>
    <property type="match status" value="1"/>
</dbReference>
<keyword evidence="3" id="KW-1185">Reference proteome</keyword>
<evidence type="ECO:0000259" key="1">
    <source>
        <dbReference type="Pfam" id="PF12680"/>
    </source>
</evidence>
<reference evidence="2" key="1">
    <citation type="journal article" date="2014" name="Int. J. Syst. Evol. Microbiol.">
        <title>Complete genome sequence of Corynebacterium casei LMG S-19264T (=DSM 44701T), isolated from a smear-ripened cheese.</title>
        <authorList>
            <consortium name="US DOE Joint Genome Institute (JGI-PGF)"/>
            <person name="Walter F."/>
            <person name="Albersmeier A."/>
            <person name="Kalinowski J."/>
            <person name="Ruckert C."/>
        </authorList>
    </citation>
    <scope>NUCLEOTIDE SEQUENCE</scope>
    <source>
        <strain evidence="2">CGMCC 1.15966</strain>
    </source>
</reference>
<name>A0A8H9G2G7_9SPHI</name>
<dbReference type="Proteomes" id="UP000614460">
    <property type="component" value="Unassembled WGS sequence"/>
</dbReference>
<sequence>MKDRAEIIKNYIEGYNRFNVEQMIADLDDNLIFENISNGKITDSLEGKDAFSEQAEQAKSFFSEREQTITSMEHFENYSEVNIDYEATLAIEFSEELKIGDKIRMKGHSIFEFSPENKITVIKDFS</sequence>